<proteinExistence type="predicted"/>
<feature type="non-terminal residue" evidence="2">
    <location>
        <position position="311"/>
    </location>
</feature>
<gene>
    <name evidence="2" type="ORF">PGLA2088_LOCUS9635</name>
</gene>
<feature type="compositionally biased region" description="Basic and acidic residues" evidence="1">
    <location>
        <begin position="190"/>
        <end position="200"/>
    </location>
</feature>
<feature type="compositionally biased region" description="Basic and acidic residues" evidence="1">
    <location>
        <begin position="45"/>
        <end position="55"/>
    </location>
</feature>
<name>A0A813IKJ7_POLGL</name>
<evidence type="ECO:0000313" key="2">
    <source>
        <dbReference type="EMBL" id="CAE8652353.1"/>
    </source>
</evidence>
<organism evidence="2 3">
    <name type="scientific">Polarella glacialis</name>
    <name type="common">Dinoflagellate</name>
    <dbReference type="NCBI Taxonomy" id="89957"/>
    <lineage>
        <taxon>Eukaryota</taxon>
        <taxon>Sar</taxon>
        <taxon>Alveolata</taxon>
        <taxon>Dinophyceae</taxon>
        <taxon>Suessiales</taxon>
        <taxon>Suessiaceae</taxon>
        <taxon>Polarella</taxon>
    </lineage>
</organism>
<accession>A0A813IKJ7</accession>
<feature type="compositionally biased region" description="Gly residues" evidence="1">
    <location>
        <begin position="12"/>
        <end position="23"/>
    </location>
</feature>
<evidence type="ECO:0000256" key="1">
    <source>
        <dbReference type="SAM" id="MobiDB-lite"/>
    </source>
</evidence>
<feature type="compositionally biased region" description="Low complexity" evidence="1">
    <location>
        <begin position="90"/>
        <end position="103"/>
    </location>
</feature>
<feature type="compositionally biased region" description="Low complexity" evidence="1">
    <location>
        <begin position="26"/>
        <end position="41"/>
    </location>
</feature>
<feature type="non-terminal residue" evidence="2">
    <location>
        <position position="1"/>
    </location>
</feature>
<evidence type="ECO:0000313" key="3">
    <source>
        <dbReference type="Proteomes" id="UP000626109"/>
    </source>
</evidence>
<sequence length="311" mass="33514">GKIRRNGAKGDWSGGAEGVGGRPGDSRSPSPRGGPVGGPARKPNRLLDRDRDRGGGRCGRSRSPRKGPAGAPPPSLRGRPPNPNRRTRDGSCSSSRSRSLQRGGRSGRPPPPPDGGDGPGRRGALPRRRPPGQGEPPPNGGKGDGGWGGYGQGERRIIRGSQGLTLTPAAGAKRGRGTSDDEFGGGRRRFGGDGPRRGRDGAWGSGQQGESDRGKRSRLRLEDWFLAVHLLLSWDDQQTISASDMEQFLSKFLENDAKFKHRIEPRLTSELFLRGMLRTIWDIDRVLRAVNPTEELKQVTAKSPMVLSILR</sequence>
<dbReference type="EMBL" id="CAJNNW010010707">
    <property type="protein sequence ID" value="CAE8652353.1"/>
    <property type="molecule type" value="Genomic_DNA"/>
</dbReference>
<dbReference type="Proteomes" id="UP000626109">
    <property type="component" value="Unassembled WGS sequence"/>
</dbReference>
<reference evidence="2" key="1">
    <citation type="submission" date="2021-02" db="EMBL/GenBank/DDBJ databases">
        <authorList>
            <person name="Dougan E. K."/>
            <person name="Rhodes N."/>
            <person name="Thang M."/>
            <person name="Chan C."/>
        </authorList>
    </citation>
    <scope>NUCLEOTIDE SEQUENCE</scope>
</reference>
<feature type="compositionally biased region" description="Pro residues" evidence="1">
    <location>
        <begin position="70"/>
        <end position="83"/>
    </location>
</feature>
<protein>
    <submittedName>
        <fullName evidence="2">Uncharacterized protein</fullName>
    </submittedName>
</protein>
<feature type="region of interest" description="Disordered" evidence="1">
    <location>
        <begin position="1"/>
        <end position="215"/>
    </location>
</feature>
<feature type="compositionally biased region" description="Gly residues" evidence="1">
    <location>
        <begin position="140"/>
        <end position="152"/>
    </location>
</feature>
<comment type="caution">
    <text evidence="2">The sequence shown here is derived from an EMBL/GenBank/DDBJ whole genome shotgun (WGS) entry which is preliminary data.</text>
</comment>
<dbReference type="AlphaFoldDB" id="A0A813IKJ7"/>